<evidence type="ECO:0008006" key="4">
    <source>
        <dbReference type="Google" id="ProtNLM"/>
    </source>
</evidence>
<dbReference type="VEuPathDB" id="FungiDB:PV07_07066"/>
<dbReference type="AlphaFoldDB" id="A0A0D2CA55"/>
<dbReference type="PANTHER" id="PTHR34598">
    <property type="entry name" value="BLL6449 PROTEIN"/>
    <property type="match status" value="1"/>
</dbReference>
<keyword evidence="3" id="KW-1185">Reference proteome</keyword>
<dbReference type="HOGENOM" id="CLU_042688_0_0_1"/>
<dbReference type="GO" id="GO:0016491">
    <property type="term" value="F:oxidoreductase activity"/>
    <property type="evidence" value="ECO:0007669"/>
    <property type="project" value="InterPro"/>
</dbReference>
<name>A0A0D2CA55_9EURO</name>
<sequence>MAGGFDLLSPQEVCGSPSPKECVPGFSTGPPPALFHVPVLDLYDDEKPFVLLYDVEDHDEDRRMTNLVFEPVEKEVKDIRDSDRAFTLNENGFTIVRQRSELEGFTEREVVEDRCLPEMERMLREVVEDFERVVWFDWRAMRSRRPNPRLAATATRKTKGFFDLNDYTEPLLPATYCHIDQSPSAVLSRVQLQLSDEAEELLQRRVRIINAWRPHGNVVEDYPLALCDAGTASPADFLEADNVRRHYTGATRYGMDGRTHQWYYLSQHSPEEVLLFKTLDSGESVAARFCPHAEIKIPGVSPGVPSRKRIELRALVFSAH</sequence>
<comment type="similarity">
    <text evidence="1">Belongs to the asaB hydroxylase/desaturase family.</text>
</comment>
<reference evidence="2 3" key="1">
    <citation type="submission" date="2015-01" db="EMBL/GenBank/DDBJ databases">
        <title>The Genome Sequence of Cladophialophora immunda CBS83496.</title>
        <authorList>
            <consortium name="The Broad Institute Genomics Platform"/>
            <person name="Cuomo C."/>
            <person name="de Hoog S."/>
            <person name="Gorbushina A."/>
            <person name="Stielow B."/>
            <person name="Teixiera M."/>
            <person name="Abouelleil A."/>
            <person name="Chapman S.B."/>
            <person name="Priest M."/>
            <person name="Young S.K."/>
            <person name="Wortman J."/>
            <person name="Nusbaum C."/>
            <person name="Birren B."/>
        </authorList>
    </citation>
    <scope>NUCLEOTIDE SEQUENCE [LARGE SCALE GENOMIC DNA]</scope>
    <source>
        <strain evidence="2 3">CBS 83496</strain>
    </source>
</reference>
<dbReference type="NCBIfam" id="NF041278">
    <property type="entry name" value="CmcJ_NvfI_EfuI"/>
    <property type="match status" value="1"/>
</dbReference>
<dbReference type="GeneID" id="27346260"/>
<proteinExistence type="inferred from homology"/>
<evidence type="ECO:0000313" key="3">
    <source>
        <dbReference type="Proteomes" id="UP000054466"/>
    </source>
</evidence>
<evidence type="ECO:0000256" key="1">
    <source>
        <dbReference type="ARBA" id="ARBA00023604"/>
    </source>
</evidence>
<dbReference type="OrthoDB" id="412788at2759"/>
<dbReference type="InterPro" id="IPR044053">
    <property type="entry name" value="AsaB-like"/>
</dbReference>
<protein>
    <recommendedName>
        <fullName evidence="4">Methyltransferase CmcJ</fullName>
    </recommendedName>
</protein>
<dbReference type="EMBL" id="KN847043">
    <property type="protein sequence ID" value="KIW27315.1"/>
    <property type="molecule type" value="Genomic_DNA"/>
</dbReference>
<dbReference type="Proteomes" id="UP000054466">
    <property type="component" value="Unassembled WGS sequence"/>
</dbReference>
<accession>A0A0D2CA55</accession>
<dbReference type="STRING" id="569365.A0A0D2CA55"/>
<gene>
    <name evidence="2" type="ORF">PV07_07066</name>
</gene>
<evidence type="ECO:0000313" key="2">
    <source>
        <dbReference type="EMBL" id="KIW27315.1"/>
    </source>
</evidence>
<dbReference type="RefSeq" id="XP_016247531.1">
    <property type="nucleotide sequence ID" value="XM_016394112.1"/>
</dbReference>
<organism evidence="2 3">
    <name type="scientific">Cladophialophora immunda</name>
    <dbReference type="NCBI Taxonomy" id="569365"/>
    <lineage>
        <taxon>Eukaryota</taxon>
        <taxon>Fungi</taxon>
        <taxon>Dikarya</taxon>
        <taxon>Ascomycota</taxon>
        <taxon>Pezizomycotina</taxon>
        <taxon>Eurotiomycetes</taxon>
        <taxon>Chaetothyriomycetidae</taxon>
        <taxon>Chaetothyriales</taxon>
        <taxon>Herpotrichiellaceae</taxon>
        <taxon>Cladophialophora</taxon>
    </lineage>
</organism>
<dbReference type="PANTHER" id="PTHR34598:SF3">
    <property type="entry name" value="OXIDOREDUCTASE AN1597"/>
    <property type="match status" value="1"/>
</dbReference>